<dbReference type="InParanoid" id="M1DDK6"/>
<dbReference type="AlphaFoldDB" id="M1DDK6"/>
<evidence type="ECO:0000313" key="2">
    <source>
        <dbReference type="EnsemblPlants" id="PGSC0003DMT400087312"/>
    </source>
</evidence>
<feature type="region of interest" description="Disordered" evidence="1">
    <location>
        <begin position="26"/>
        <end position="87"/>
    </location>
</feature>
<dbReference type="EnsemblPlants" id="PGSC0003DMT400087312">
    <property type="protein sequence ID" value="PGSC0003DMT400087312"/>
    <property type="gene ID" value="PGSC0003DMG400036883"/>
</dbReference>
<organism evidence="2 3">
    <name type="scientific">Solanum tuberosum</name>
    <name type="common">Potato</name>
    <dbReference type="NCBI Taxonomy" id="4113"/>
    <lineage>
        <taxon>Eukaryota</taxon>
        <taxon>Viridiplantae</taxon>
        <taxon>Streptophyta</taxon>
        <taxon>Embryophyta</taxon>
        <taxon>Tracheophyta</taxon>
        <taxon>Spermatophyta</taxon>
        <taxon>Magnoliopsida</taxon>
        <taxon>eudicotyledons</taxon>
        <taxon>Gunneridae</taxon>
        <taxon>Pentapetalae</taxon>
        <taxon>asterids</taxon>
        <taxon>lamiids</taxon>
        <taxon>Solanales</taxon>
        <taxon>Solanaceae</taxon>
        <taxon>Solanoideae</taxon>
        <taxon>Solaneae</taxon>
        <taxon>Solanum</taxon>
    </lineage>
</organism>
<evidence type="ECO:0000313" key="3">
    <source>
        <dbReference type="Proteomes" id="UP000011115"/>
    </source>
</evidence>
<accession>M1DDK6</accession>
<feature type="compositionally biased region" description="Low complexity" evidence="1">
    <location>
        <begin position="75"/>
        <end position="86"/>
    </location>
</feature>
<evidence type="ECO:0000256" key="1">
    <source>
        <dbReference type="SAM" id="MobiDB-lite"/>
    </source>
</evidence>
<protein>
    <submittedName>
        <fullName evidence="2">Uncharacterized protein</fullName>
    </submittedName>
</protein>
<dbReference type="PaxDb" id="4113-PGSC0003DMT400087312"/>
<dbReference type="HOGENOM" id="CLU_1527777_0_0_1"/>
<dbReference type="Proteomes" id="UP000011115">
    <property type="component" value="Unassembled WGS sequence"/>
</dbReference>
<feature type="compositionally biased region" description="Polar residues" evidence="1">
    <location>
        <begin position="49"/>
        <end position="64"/>
    </location>
</feature>
<reference evidence="3" key="1">
    <citation type="journal article" date="2011" name="Nature">
        <title>Genome sequence and analysis of the tuber crop potato.</title>
        <authorList>
            <consortium name="The Potato Genome Sequencing Consortium"/>
        </authorList>
    </citation>
    <scope>NUCLEOTIDE SEQUENCE [LARGE SCALE GENOMIC DNA]</scope>
    <source>
        <strain evidence="3">cv. DM1-3 516 R44</strain>
    </source>
</reference>
<proteinExistence type="predicted"/>
<name>M1DDK6_SOLTU</name>
<keyword evidence="3" id="KW-1185">Reference proteome</keyword>
<reference evidence="2" key="2">
    <citation type="submission" date="2015-06" db="UniProtKB">
        <authorList>
            <consortium name="EnsemblPlants"/>
        </authorList>
    </citation>
    <scope>IDENTIFICATION</scope>
    <source>
        <strain evidence="2">DM1-3 516 R44</strain>
    </source>
</reference>
<sequence length="176" mass="18818">MSGPIDGPSTDLRSVLVSVDWLQRDGIWGSEPRPGPRTVVPPTVHRSRSPISQLHPSSVKTNGETPAPASLAGHSPSEPLSLFFSPHGAFPTTSGQRPLYHPNQSPLSSPLSCPPPLFSCVLAGEALHHATSTHLLLFFFSLVATRNSDKTVAAKIHQASTTQANHHPSLSEIYNN</sequence>
<dbReference type="Gramene" id="PGSC0003DMT400087312">
    <property type="protein sequence ID" value="PGSC0003DMT400087312"/>
    <property type="gene ID" value="PGSC0003DMG400036883"/>
</dbReference>